<reference evidence="2 3" key="1">
    <citation type="submission" date="2019-01" db="EMBL/GenBank/DDBJ databases">
        <title>Sequencing of cultivated peanut Arachis hypogaea provides insights into genome evolution and oil improvement.</title>
        <authorList>
            <person name="Chen X."/>
        </authorList>
    </citation>
    <scope>NUCLEOTIDE SEQUENCE [LARGE SCALE GENOMIC DNA]</scope>
    <source>
        <strain evidence="3">cv. Fuhuasheng</strain>
        <tissue evidence="2">Leaves</tissue>
    </source>
</reference>
<evidence type="ECO:0000313" key="3">
    <source>
        <dbReference type="Proteomes" id="UP000289738"/>
    </source>
</evidence>
<organism evidence="2 3">
    <name type="scientific">Arachis hypogaea</name>
    <name type="common">Peanut</name>
    <dbReference type="NCBI Taxonomy" id="3818"/>
    <lineage>
        <taxon>Eukaryota</taxon>
        <taxon>Viridiplantae</taxon>
        <taxon>Streptophyta</taxon>
        <taxon>Embryophyta</taxon>
        <taxon>Tracheophyta</taxon>
        <taxon>Spermatophyta</taxon>
        <taxon>Magnoliopsida</taxon>
        <taxon>eudicotyledons</taxon>
        <taxon>Gunneridae</taxon>
        <taxon>Pentapetalae</taxon>
        <taxon>rosids</taxon>
        <taxon>fabids</taxon>
        <taxon>Fabales</taxon>
        <taxon>Fabaceae</taxon>
        <taxon>Papilionoideae</taxon>
        <taxon>50 kb inversion clade</taxon>
        <taxon>dalbergioids sensu lato</taxon>
        <taxon>Dalbergieae</taxon>
        <taxon>Pterocarpus clade</taxon>
        <taxon>Arachis</taxon>
    </lineage>
</organism>
<feature type="compositionally biased region" description="Basic residues" evidence="1">
    <location>
        <begin position="59"/>
        <end position="86"/>
    </location>
</feature>
<accession>A0A445EW43</accession>
<evidence type="ECO:0000313" key="2">
    <source>
        <dbReference type="EMBL" id="RYR79641.1"/>
    </source>
</evidence>
<dbReference type="Proteomes" id="UP000289738">
    <property type="component" value="Chromosome A01"/>
</dbReference>
<keyword evidence="3" id="KW-1185">Reference proteome</keyword>
<dbReference type="AlphaFoldDB" id="A0A445EW43"/>
<proteinExistence type="predicted"/>
<feature type="region of interest" description="Disordered" evidence="1">
    <location>
        <begin position="57"/>
        <end position="98"/>
    </location>
</feature>
<dbReference type="EMBL" id="SDMP01000001">
    <property type="protein sequence ID" value="RYR79641.1"/>
    <property type="molecule type" value="Genomic_DNA"/>
</dbReference>
<gene>
    <name evidence="2" type="ORF">Ahy_A01g004449</name>
</gene>
<sequence>MGAPVSPFFKLNSDGSVTKEGTATCNGIIKDHDIIMNHDDKLLAYAIGTLTITQPFHNGKAKRTAPTHSHHPRPRASPSSHRRRARPSLPSSHRPSTAAVATSSFKATVAASFPSIVLPPFELRNHLRRSHLLPPSRSHCPAGAIEKRKRFLSGFEITGRGKGPRTELSELISRQIETLKTPKYPDNYTKSVIFPHSSLKHRNSSHFLHTAAVLLSRRRLVPVATTDSLRILLPSSVAELLAADLLLTPSLRRNHRFFLVIQVEE</sequence>
<comment type="caution">
    <text evidence="2">The sequence shown here is derived from an EMBL/GenBank/DDBJ whole genome shotgun (WGS) entry which is preliminary data.</text>
</comment>
<protein>
    <submittedName>
        <fullName evidence="2">Uncharacterized protein</fullName>
    </submittedName>
</protein>
<feature type="compositionally biased region" description="Low complexity" evidence="1">
    <location>
        <begin position="87"/>
        <end position="97"/>
    </location>
</feature>
<name>A0A445EW43_ARAHY</name>
<evidence type="ECO:0000256" key="1">
    <source>
        <dbReference type="SAM" id="MobiDB-lite"/>
    </source>
</evidence>